<dbReference type="HOGENOM" id="CLU_007383_6_1_1"/>
<keyword evidence="3" id="KW-1185">Reference proteome</keyword>
<reference evidence="2 3" key="1">
    <citation type="submission" date="2014-04" db="EMBL/GenBank/DDBJ databases">
        <authorList>
            <consortium name="DOE Joint Genome Institute"/>
            <person name="Kuo A."/>
            <person name="Martino E."/>
            <person name="Perotto S."/>
            <person name="Kohler A."/>
            <person name="Nagy L.G."/>
            <person name="Floudas D."/>
            <person name="Copeland A."/>
            <person name="Barry K.W."/>
            <person name="Cichocki N."/>
            <person name="Veneault-Fourrey C."/>
            <person name="LaButti K."/>
            <person name="Lindquist E.A."/>
            <person name="Lipzen A."/>
            <person name="Lundell T."/>
            <person name="Morin E."/>
            <person name="Murat C."/>
            <person name="Sun H."/>
            <person name="Tunlid A."/>
            <person name="Henrissat B."/>
            <person name="Grigoriev I.V."/>
            <person name="Hibbett D.S."/>
            <person name="Martin F."/>
            <person name="Nordberg H.P."/>
            <person name="Cantor M.N."/>
            <person name="Hua S.X."/>
        </authorList>
    </citation>
    <scope>NUCLEOTIDE SEQUENCE [LARGE SCALE GENOMIC DNA]</scope>
    <source>
        <strain evidence="2 3">Zn</strain>
    </source>
</reference>
<dbReference type="GO" id="GO:0006694">
    <property type="term" value="P:steroid biosynthetic process"/>
    <property type="evidence" value="ECO:0007669"/>
    <property type="project" value="InterPro"/>
</dbReference>
<dbReference type="Gene3D" id="3.40.50.720">
    <property type="entry name" value="NAD(P)-binding Rossmann-like Domain"/>
    <property type="match status" value="1"/>
</dbReference>
<gene>
    <name evidence="2" type="ORF">OIDMADRAFT_202211</name>
</gene>
<dbReference type="InParanoid" id="A0A0C3D914"/>
<dbReference type="STRING" id="913774.A0A0C3D914"/>
<evidence type="ECO:0000259" key="1">
    <source>
        <dbReference type="Pfam" id="PF01073"/>
    </source>
</evidence>
<dbReference type="SUPFAM" id="SSF51735">
    <property type="entry name" value="NAD(P)-binding Rossmann-fold domains"/>
    <property type="match status" value="1"/>
</dbReference>
<reference evidence="3" key="2">
    <citation type="submission" date="2015-01" db="EMBL/GenBank/DDBJ databases">
        <title>Evolutionary Origins and Diversification of the Mycorrhizal Mutualists.</title>
        <authorList>
            <consortium name="DOE Joint Genome Institute"/>
            <consortium name="Mycorrhizal Genomics Consortium"/>
            <person name="Kohler A."/>
            <person name="Kuo A."/>
            <person name="Nagy L.G."/>
            <person name="Floudas D."/>
            <person name="Copeland A."/>
            <person name="Barry K.W."/>
            <person name="Cichocki N."/>
            <person name="Veneault-Fourrey C."/>
            <person name="LaButti K."/>
            <person name="Lindquist E.A."/>
            <person name="Lipzen A."/>
            <person name="Lundell T."/>
            <person name="Morin E."/>
            <person name="Murat C."/>
            <person name="Riley R."/>
            <person name="Ohm R."/>
            <person name="Sun H."/>
            <person name="Tunlid A."/>
            <person name="Henrissat B."/>
            <person name="Grigoriev I.V."/>
            <person name="Hibbett D.S."/>
            <person name="Martin F."/>
        </authorList>
    </citation>
    <scope>NUCLEOTIDE SEQUENCE [LARGE SCALE GENOMIC DNA]</scope>
    <source>
        <strain evidence="3">Zn</strain>
    </source>
</reference>
<sequence length="368" mass="39781">MTLHGAIILITGGCGQVGVAIARHIRSQYPTCKLHVLDLATPASSTSHFVDCVVYHECNITDESAVKNIFISVQPEVVFHTAGLIPQIAERLGMNQESNYIQVNVEGTRNLLKGAKALGSHVKAFIYTSSADVVKGNSWDNLVNVNEQRALPAAFDNAYAKSKAIAESLVTDISTPQLPTTAIRAHAVFGDNDNNLIPLMLSAPRNLHLGPGTNVYDFTYGPNLAEAHTLAAINLLTVSPAERSNPLSAAGKAFFVTNAEPMPFREFLTQVWTVFDGKGPPKGTSIPRSLALPLVWMAENISKALGKKPTLTTKDLGDSLAERWFDNSRAREVFGYVPKVKIADGLKKTAEQKQLKEGDGINIKDAPQ</sequence>
<dbReference type="InterPro" id="IPR036291">
    <property type="entry name" value="NAD(P)-bd_dom_sf"/>
</dbReference>
<dbReference type="PANTHER" id="PTHR43000">
    <property type="entry name" value="DTDP-D-GLUCOSE 4,6-DEHYDRATASE-RELATED"/>
    <property type="match status" value="1"/>
</dbReference>
<name>A0A0C3D914_OIDMZ</name>
<evidence type="ECO:0000313" key="3">
    <source>
        <dbReference type="Proteomes" id="UP000054321"/>
    </source>
</evidence>
<dbReference type="AlphaFoldDB" id="A0A0C3D914"/>
<feature type="domain" description="3-beta hydroxysteroid dehydrogenase/isomerase" evidence="1">
    <location>
        <begin position="9"/>
        <end position="276"/>
    </location>
</feature>
<dbReference type="Proteomes" id="UP000054321">
    <property type="component" value="Unassembled WGS sequence"/>
</dbReference>
<dbReference type="Pfam" id="PF01073">
    <property type="entry name" value="3Beta_HSD"/>
    <property type="match status" value="1"/>
</dbReference>
<proteinExistence type="predicted"/>
<dbReference type="GO" id="GO:0016616">
    <property type="term" value="F:oxidoreductase activity, acting on the CH-OH group of donors, NAD or NADP as acceptor"/>
    <property type="evidence" value="ECO:0007669"/>
    <property type="project" value="InterPro"/>
</dbReference>
<dbReference type="OrthoDB" id="10058185at2759"/>
<protein>
    <recommendedName>
        <fullName evidence="1">3-beta hydroxysteroid dehydrogenase/isomerase domain-containing protein</fullName>
    </recommendedName>
</protein>
<accession>A0A0C3D914</accession>
<evidence type="ECO:0000313" key="2">
    <source>
        <dbReference type="EMBL" id="KIM98422.1"/>
    </source>
</evidence>
<dbReference type="EMBL" id="KN832880">
    <property type="protein sequence ID" value="KIM98422.1"/>
    <property type="molecule type" value="Genomic_DNA"/>
</dbReference>
<dbReference type="InterPro" id="IPR002225">
    <property type="entry name" value="3Beta_OHSteriod_DH/Estase"/>
</dbReference>
<organism evidence="2 3">
    <name type="scientific">Oidiodendron maius (strain Zn)</name>
    <dbReference type="NCBI Taxonomy" id="913774"/>
    <lineage>
        <taxon>Eukaryota</taxon>
        <taxon>Fungi</taxon>
        <taxon>Dikarya</taxon>
        <taxon>Ascomycota</taxon>
        <taxon>Pezizomycotina</taxon>
        <taxon>Leotiomycetes</taxon>
        <taxon>Leotiomycetes incertae sedis</taxon>
        <taxon>Myxotrichaceae</taxon>
        <taxon>Oidiodendron</taxon>
    </lineage>
</organism>